<name>A0A9W6Z645_AMBMO</name>
<proteinExistence type="predicted"/>
<sequence length="98" mass="10755">MVQDSELTVSIMSHDSGAEEVLLCKNAKEKVVVRYVDNNNNNKPKSAILDSGAEISITSNAAILQCYKNCNGTFVSEAELIPLGVNFRRMGEIPCLFF</sequence>
<keyword evidence="2" id="KW-1185">Reference proteome</keyword>
<dbReference type="Proteomes" id="UP001165063">
    <property type="component" value="Unassembled WGS sequence"/>
</dbReference>
<organism evidence="1 2">
    <name type="scientific">Ambrosiozyma monospora</name>
    <name type="common">Yeast</name>
    <name type="synonym">Endomycopsis monosporus</name>
    <dbReference type="NCBI Taxonomy" id="43982"/>
    <lineage>
        <taxon>Eukaryota</taxon>
        <taxon>Fungi</taxon>
        <taxon>Dikarya</taxon>
        <taxon>Ascomycota</taxon>
        <taxon>Saccharomycotina</taxon>
        <taxon>Pichiomycetes</taxon>
        <taxon>Pichiales</taxon>
        <taxon>Pichiaceae</taxon>
        <taxon>Ambrosiozyma</taxon>
    </lineage>
</organism>
<comment type="caution">
    <text evidence="1">The sequence shown here is derived from an EMBL/GenBank/DDBJ whole genome shotgun (WGS) entry which is preliminary data.</text>
</comment>
<dbReference type="EMBL" id="BSXU01006288">
    <property type="protein sequence ID" value="GMG55850.1"/>
    <property type="molecule type" value="Genomic_DNA"/>
</dbReference>
<reference evidence="1" key="1">
    <citation type="submission" date="2023-04" db="EMBL/GenBank/DDBJ databases">
        <title>Ambrosiozyma monospora NBRC 1965.</title>
        <authorList>
            <person name="Ichikawa N."/>
            <person name="Sato H."/>
            <person name="Tonouchi N."/>
        </authorList>
    </citation>
    <scope>NUCLEOTIDE SEQUENCE</scope>
    <source>
        <strain evidence="1">NBRC 1965</strain>
    </source>
</reference>
<evidence type="ECO:0000313" key="1">
    <source>
        <dbReference type="EMBL" id="GMG55850.1"/>
    </source>
</evidence>
<gene>
    <name evidence="1" type="ORF">Amon01_000791900</name>
</gene>
<accession>A0A9W6Z645</accession>
<dbReference type="AlphaFoldDB" id="A0A9W6Z645"/>
<evidence type="ECO:0000313" key="2">
    <source>
        <dbReference type="Proteomes" id="UP001165063"/>
    </source>
</evidence>
<protein>
    <submittedName>
        <fullName evidence="1">Unnamed protein product</fullName>
    </submittedName>
</protein>